<keyword evidence="1" id="KW-0472">Membrane</keyword>
<accession>A0A2U1TE43</accession>
<sequence length="81" mass="8716">MLGNLTGLHLVIIAGVPLVVVAVVVAAVVIGIRLSRKNAPRLATSPSNPTEQIQRLAQLRDEGILTHAEYEAKRAEVLNRN</sequence>
<feature type="domain" description="SHOCT" evidence="2">
    <location>
        <begin position="51"/>
        <end position="78"/>
    </location>
</feature>
<reference evidence="4" key="1">
    <citation type="submission" date="2018-04" db="EMBL/GenBank/DDBJ databases">
        <authorList>
            <person name="Liu S."/>
            <person name="Wang Z."/>
            <person name="Li J."/>
        </authorList>
    </citation>
    <scope>NUCLEOTIDE SEQUENCE [LARGE SCALE GENOMIC DNA]</scope>
    <source>
        <strain evidence="4">622</strain>
    </source>
</reference>
<dbReference type="EMBL" id="QEFB01000006">
    <property type="protein sequence ID" value="PWC07168.1"/>
    <property type="molecule type" value="Genomic_DNA"/>
</dbReference>
<evidence type="ECO:0000256" key="1">
    <source>
        <dbReference type="SAM" id="Phobius"/>
    </source>
</evidence>
<keyword evidence="1" id="KW-0812">Transmembrane</keyword>
<dbReference type="Pfam" id="PF09851">
    <property type="entry name" value="SHOCT"/>
    <property type="match status" value="1"/>
</dbReference>
<name>A0A2U1TE43_9MICO</name>
<feature type="transmembrane region" description="Helical" evidence="1">
    <location>
        <begin position="6"/>
        <end position="32"/>
    </location>
</feature>
<evidence type="ECO:0000313" key="4">
    <source>
        <dbReference type="Proteomes" id="UP000244962"/>
    </source>
</evidence>
<dbReference type="RefSeq" id="WP_108962776.1">
    <property type="nucleotide sequence ID" value="NZ_QEFB01000006.1"/>
</dbReference>
<comment type="caution">
    <text evidence="3">The sequence shown here is derived from an EMBL/GenBank/DDBJ whole genome shotgun (WGS) entry which is preliminary data.</text>
</comment>
<keyword evidence="4" id="KW-1185">Reference proteome</keyword>
<dbReference type="InterPro" id="IPR018649">
    <property type="entry name" value="SHOCT"/>
</dbReference>
<keyword evidence="1" id="KW-1133">Transmembrane helix</keyword>
<protein>
    <recommendedName>
        <fullName evidence="2">SHOCT domain-containing protein</fullName>
    </recommendedName>
</protein>
<gene>
    <name evidence="3" type="ORF">DF223_07760</name>
</gene>
<dbReference type="Proteomes" id="UP000244962">
    <property type="component" value="Unassembled WGS sequence"/>
</dbReference>
<evidence type="ECO:0000259" key="2">
    <source>
        <dbReference type="Pfam" id="PF09851"/>
    </source>
</evidence>
<proteinExistence type="predicted"/>
<evidence type="ECO:0000313" key="3">
    <source>
        <dbReference type="EMBL" id="PWC07168.1"/>
    </source>
</evidence>
<dbReference type="AlphaFoldDB" id="A0A2U1TE43"/>
<organism evidence="3 4">
    <name type="scientific">Mycetocola zhujimingii</name>
    <dbReference type="NCBI Taxonomy" id="2079792"/>
    <lineage>
        <taxon>Bacteria</taxon>
        <taxon>Bacillati</taxon>
        <taxon>Actinomycetota</taxon>
        <taxon>Actinomycetes</taxon>
        <taxon>Micrococcales</taxon>
        <taxon>Microbacteriaceae</taxon>
        <taxon>Mycetocola</taxon>
    </lineage>
</organism>